<name>A0A382B5N6_9ZZZZ</name>
<dbReference type="GO" id="GO:0046872">
    <property type="term" value="F:metal ion binding"/>
    <property type="evidence" value="ECO:0007669"/>
    <property type="project" value="UniProtKB-KW"/>
</dbReference>
<dbReference type="GO" id="GO:0009231">
    <property type="term" value="P:riboflavin biosynthetic process"/>
    <property type="evidence" value="ECO:0007669"/>
    <property type="project" value="TreeGrafter"/>
</dbReference>
<evidence type="ECO:0000256" key="2">
    <source>
        <dbReference type="ARBA" id="ARBA00022723"/>
    </source>
</evidence>
<keyword evidence="3" id="KW-0378">Hydrolase</keyword>
<accession>A0A382B5N6</accession>
<dbReference type="GO" id="GO:0016811">
    <property type="term" value="F:hydrolase activity, acting on carbon-nitrogen (but not peptide) bonds, in linear amides"/>
    <property type="evidence" value="ECO:0007669"/>
    <property type="project" value="TreeGrafter"/>
</dbReference>
<reference evidence="5" key="1">
    <citation type="submission" date="2018-05" db="EMBL/GenBank/DDBJ databases">
        <authorList>
            <person name="Lanie J.A."/>
            <person name="Ng W.-L."/>
            <person name="Kazmierczak K.M."/>
            <person name="Andrzejewski T.M."/>
            <person name="Davidsen T.M."/>
            <person name="Wayne K.J."/>
            <person name="Tettelin H."/>
            <person name="Glass J.I."/>
            <person name="Rusch D."/>
            <person name="Podicherti R."/>
            <person name="Tsui H.-C.T."/>
            <person name="Winkler M.E."/>
        </authorList>
    </citation>
    <scope>NUCLEOTIDE SEQUENCE</scope>
</reference>
<sequence length="276" mass="30667">MRNDVPHDNVPYNDVHWARCIGTRRWETRMLLSEMTSPEIAALPRDIVVLIPVASCEQHSLHLPVWTDSFIGQEVARRVHENVPGDVLVLPVQWLGYSQHHSRYPGTVSAVSATHLDLMLDMVDSMVRHGFRKILLQNSHGGNGAGIQVLLQRLMEKYQKEEAEFYTRWAWAGGEALNAIRTLPNGSGHAGETETAMMLAIRPDLVRTDQLDPDGEKDGMRVPGVASYHRFDQRTAHGGVGDPRPSTAEMGEDLLEASAAEVAADVQAIRQLKPFA</sequence>
<proteinExistence type="predicted"/>
<dbReference type="InterPro" id="IPR003785">
    <property type="entry name" value="Creatininase/forma_Hydrolase"/>
</dbReference>
<dbReference type="PANTHER" id="PTHR35005">
    <property type="entry name" value="3-DEHYDRO-SCYLLO-INOSOSE HYDROLASE"/>
    <property type="match status" value="1"/>
</dbReference>
<dbReference type="InterPro" id="IPR024087">
    <property type="entry name" value="Creatininase-like_sf"/>
</dbReference>
<dbReference type="Gene3D" id="3.40.50.10310">
    <property type="entry name" value="Creatininase"/>
    <property type="match status" value="1"/>
</dbReference>
<dbReference type="SUPFAM" id="SSF102215">
    <property type="entry name" value="Creatininase"/>
    <property type="match status" value="1"/>
</dbReference>
<dbReference type="PANTHER" id="PTHR35005:SF1">
    <property type="entry name" value="2-AMINO-5-FORMYLAMINO-6-RIBOSYLAMINOPYRIMIDIN-4(3H)-ONE 5'-MONOPHOSPHATE DEFORMYLASE"/>
    <property type="match status" value="1"/>
</dbReference>
<dbReference type="EMBL" id="UINC01028133">
    <property type="protein sequence ID" value="SVB08583.1"/>
    <property type="molecule type" value="Genomic_DNA"/>
</dbReference>
<evidence type="ECO:0008006" key="6">
    <source>
        <dbReference type="Google" id="ProtNLM"/>
    </source>
</evidence>
<dbReference type="Pfam" id="PF02633">
    <property type="entry name" value="Creatininase"/>
    <property type="match status" value="1"/>
</dbReference>
<dbReference type="AlphaFoldDB" id="A0A382B5N6"/>
<gene>
    <name evidence="5" type="ORF">METZ01_LOCUS161437</name>
</gene>
<comment type="cofactor">
    <cofactor evidence="1">
        <name>Zn(2+)</name>
        <dbReference type="ChEBI" id="CHEBI:29105"/>
    </cofactor>
</comment>
<evidence type="ECO:0000256" key="3">
    <source>
        <dbReference type="ARBA" id="ARBA00022801"/>
    </source>
</evidence>
<evidence type="ECO:0000256" key="4">
    <source>
        <dbReference type="ARBA" id="ARBA00022833"/>
    </source>
</evidence>
<protein>
    <recommendedName>
        <fullName evidence="6">Creatininase</fullName>
    </recommendedName>
</protein>
<organism evidence="5">
    <name type="scientific">marine metagenome</name>
    <dbReference type="NCBI Taxonomy" id="408172"/>
    <lineage>
        <taxon>unclassified sequences</taxon>
        <taxon>metagenomes</taxon>
        <taxon>ecological metagenomes</taxon>
    </lineage>
</organism>
<evidence type="ECO:0000313" key="5">
    <source>
        <dbReference type="EMBL" id="SVB08583.1"/>
    </source>
</evidence>
<keyword evidence="4" id="KW-0862">Zinc</keyword>
<keyword evidence="2" id="KW-0479">Metal-binding</keyword>
<evidence type="ECO:0000256" key="1">
    <source>
        <dbReference type="ARBA" id="ARBA00001947"/>
    </source>
</evidence>